<reference evidence="1 2" key="1">
    <citation type="journal article" date="2022" name="DNA Res.">
        <title>Chromosomal-level genome assembly of the orchid tree Bauhinia variegata (Leguminosae; Cercidoideae) supports the allotetraploid origin hypothesis of Bauhinia.</title>
        <authorList>
            <person name="Zhong Y."/>
            <person name="Chen Y."/>
            <person name="Zheng D."/>
            <person name="Pang J."/>
            <person name="Liu Y."/>
            <person name="Luo S."/>
            <person name="Meng S."/>
            <person name="Qian L."/>
            <person name="Wei D."/>
            <person name="Dai S."/>
            <person name="Zhou R."/>
        </authorList>
    </citation>
    <scope>NUCLEOTIDE SEQUENCE [LARGE SCALE GENOMIC DNA]</scope>
    <source>
        <strain evidence="1">BV-YZ2020</strain>
    </source>
</reference>
<accession>A0ACB9KEH7</accession>
<name>A0ACB9KEH7_BAUVA</name>
<organism evidence="1 2">
    <name type="scientific">Bauhinia variegata</name>
    <name type="common">Purple orchid tree</name>
    <name type="synonym">Phanera variegata</name>
    <dbReference type="NCBI Taxonomy" id="167791"/>
    <lineage>
        <taxon>Eukaryota</taxon>
        <taxon>Viridiplantae</taxon>
        <taxon>Streptophyta</taxon>
        <taxon>Embryophyta</taxon>
        <taxon>Tracheophyta</taxon>
        <taxon>Spermatophyta</taxon>
        <taxon>Magnoliopsida</taxon>
        <taxon>eudicotyledons</taxon>
        <taxon>Gunneridae</taxon>
        <taxon>Pentapetalae</taxon>
        <taxon>rosids</taxon>
        <taxon>fabids</taxon>
        <taxon>Fabales</taxon>
        <taxon>Fabaceae</taxon>
        <taxon>Cercidoideae</taxon>
        <taxon>Cercideae</taxon>
        <taxon>Bauhiniinae</taxon>
        <taxon>Bauhinia</taxon>
    </lineage>
</organism>
<evidence type="ECO:0000313" key="2">
    <source>
        <dbReference type="Proteomes" id="UP000828941"/>
    </source>
</evidence>
<dbReference type="Proteomes" id="UP000828941">
    <property type="component" value="Chromosome 14"/>
</dbReference>
<dbReference type="EMBL" id="CM039439">
    <property type="protein sequence ID" value="KAI4295545.1"/>
    <property type="molecule type" value="Genomic_DNA"/>
</dbReference>
<protein>
    <submittedName>
        <fullName evidence="1">Uncharacterized protein</fullName>
    </submittedName>
</protein>
<sequence length="292" mass="33318">MGRSENCKRKFPEREDEFLTLKLSSNSPPIVSESPPPAEHTFLPPSLPFTTAAAEQRVSPSISTTMETLVSQAPPQIPFQFPLTHSLCALPPPFMPVSPTPPSVSNNNLISKPRRNSSRNTSSKKTREGKGETVPISFPWATDRRAMVRDLKYLLQRQIFTITGNVQCKKCEREYEMGLDLQSKFAEIENFIAENKSSMHDRAPSVWMYPVLPNCRYCHEENSVKPVLAEKKRSINWLFLLLGQMLGCCTLEHLKYFCKHTDNHRTGAKDRVLYLTYLGLCKQLDPKDLFER</sequence>
<keyword evidence="2" id="KW-1185">Reference proteome</keyword>
<gene>
    <name evidence="1" type="ORF">L6164_035583</name>
</gene>
<comment type="caution">
    <text evidence="1">The sequence shown here is derived from an EMBL/GenBank/DDBJ whole genome shotgun (WGS) entry which is preliminary data.</text>
</comment>
<evidence type="ECO:0000313" key="1">
    <source>
        <dbReference type="EMBL" id="KAI4295545.1"/>
    </source>
</evidence>
<proteinExistence type="predicted"/>